<dbReference type="EMBL" id="BDSA01000001">
    <property type="protein sequence ID" value="GBE58937.1"/>
    <property type="molecule type" value="Genomic_DNA"/>
</dbReference>
<feature type="compositionally biased region" description="Basic and acidic residues" evidence="1">
    <location>
        <begin position="129"/>
        <end position="163"/>
    </location>
</feature>
<protein>
    <submittedName>
        <fullName evidence="2">R3H domain-containing protein, putative</fullName>
    </submittedName>
</protein>
<keyword evidence="3" id="KW-1185">Reference proteome</keyword>
<dbReference type="VEuPathDB" id="PiroplasmaDB:BOVATA_004300"/>
<sequence>MNVTTIRLMSGRHRLSHEDARASRGLDLPLSELAEEPGLHNEGLLGHLSGSQHLEVALLHEVQHWGLAGLLGDGLNVLLGDHGPQVLDVDAPAVEAVLDLVEVPHTDLRVMATSRARTLPFRSNQGGTCRKEYGGGSDHRPYHDHRDAYDACQPFRDRGTRGP</sequence>
<dbReference type="Proteomes" id="UP000236319">
    <property type="component" value="Unassembled WGS sequence"/>
</dbReference>
<evidence type="ECO:0000313" key="3">
    <source>
        <dbReference type="Proteomes" id="UP000236319"/>
    </source>
</evidence>
<dbReference type="AlphaFoldDB" id="A0A2H6K7G3"/>
<name>A0A2H6K7G3_9APIC</name>
<evidence type="ECO:0000256" key="1">
    <source>
        <dbReference type="SAM" id="MobiDB-lite"/>
    </source>
</evidence>
<evidence type="ECO:0000313" key="2">
    <source>
        <dbReference type="EMBL" id="GBE58937.1"/>
    </source>
</evidence>
<dbReference type="RefSeq" id="XP_028865180.1">
    <property type="nucleotide sequence ID" value="XM_029009347.1"/>
</dbReference>
<feature type="region of interest" description="Disordered" evidence="1">
    <location>
        <begin position="122"/>
        <end position="163"/>
    </location>
</feature>
<reference evidence="2 3" key="1">
    <citation type="journal article" date="2017" name="BMC Genomics">
        <title>Whole-genome assembly of Babesia ovata and comparative genomics between closely related pathogens.</title>
        <authorList>
            <person name="Yamagishi J."/>
            <person name="Asada M."/>
            <person name="Hakimi H."/>
            <person name="Tanaka T.Q."/>
            <person name="Sugimoto C."/>
            <person name="Kawazu S."/>
        </authorList>
    </citation>
    <scope>NUCLEOTIDE SEQUENCE [LARGE SCALE GENOMIC DNA]</scope>
    <source>
        <strain evidence="2 3">Miyake</strain>
    </source>
</reference>
<accession>A0A2H6K7G3</accession>
<dbReference type="GeneID" id="39872707"/>
<gene>
    <name evidence="2" type="ORF">BOVATA_004300</name>
</gene>
<comment type="caution">
    <text evidence="2">The sequence shown here is derived from an EMBL/GenBank/DDBJ whole genome shotgun (WGS) entry which is preliminary data.</text>
</comment>
<proteinExistence type="predicted"/>
<organism evidence="2 3">
    <name type="scientific">Babesia ovata</name>
    <dbReference type="NCBI Taxonomy" id="189622"/>
    <lineage>
        <taxon>Eukaryota</taxon>
        <taxon>Sar</taxon>
        <taxon>Alveolata</taxon>
        <taxon>Apicomplexa</taxon>
        <taxon>Aconoidasida</taxon>
        <taxon>Piroplasmida</taxon>
        <taxon>Babesiidae</taxon>
        <taxon>Babesia</taxon>
    </lineage>
</organism>